<dbReference type="Proteomes" id="UP001620520">
    <property type="component" value="Unassembled WGS sequence"/>
</dbReference>
<evidence type="ECO:0000256" key="1">
    <source>
        <dbReference type="SAM" id="Phobius"/>
    </source>
</evidence>
<organism evidence="2 3">
    <name type="scientific">Paenarthrobacter histidinolovorans</name>
    <dbReference type="NCBI Taxonomy" id="43664"/>
    <lineage>
        <taxon>Bacteria</taxon>
        <taxon>Bacillati</taxon>
        <taxon>Actinomycetota</taxon>
        <taxon>Actinomycetes</taxon>
        <taxon>Micrococcales</taxon>
        <taxon>Micrococcaceae</taxon>
        <taxon>Paenarthrobacter</taxon>
    </lineage>
</organism>
<reference evidence="2 3" key="1">
    <citation type="submission" date="2024-10" db="EMBL/GenBank/DDBJ databases">
        <title>Novel secondary metabolite-producing bacteria for plant disease control.</title>
        <authorList>
            <person name="Chevrette M."/>
        </authorList>
    </citation>
    <scope>NUCLEOTIDE SEQUENCE [LARGE SCALE GENOMIC DNA]</scope>
    <source>
        <strain evidence="2 3">J30 TE3557</strain>
    </source>
</reference>
<keyword evidence="1" id="KW-1133">Transmembrane helix</keyword>
<gene>
    <name evidence="2" type="ORF">ABIA52_000779</name>
</gene>
<comment type="caution">
    <text evidence="2">The sequence shown here is derived from an EMBL/GenBank/DDBJ whole genome shotgun (WGS) entry which is preliminary data.</text>
</comment>
<evidence type="ECO:0008006" key="4">
    <source>
        <dbReference type="Google" id="ProtNLM"/>
    </source>
</evidence>
<feature type="transmembrane region" description="Helical" evidence="1">
    <location>
        <begin position="47"/>
        <end position="68"/>
    </location>
</feature>
<keyword evidence="1" id="KW-0812">Transmembrane</keyword>
<dbReference type="EMBL" id="JBIYEW010000003">
    <property type="protein sequence ID" value="MFK4637890.1"/>
    <property type="molecule type" value="Genomic_DNA"/>
</dbReference>
<keyword evidence="3" id="KW-1185">Reference proteome</keyword>
<evidence type="ECO:0000313" key="3">
    <source>
        <dbReference type="Proteomes" id="UP001620520"/>
    </source>
</evidence>
<proteinExistence type="predicted"/>
<feature type="transmembrane region" description="Helical" evidence="1">
    <location>
        <begin position="20"/>
        <end position="40"/>
    </location>
</feature>
<sequence length="98" mass="10024">MGDNNILGENNSPQPARKPAAVVVPLLGLIAVIVGLIVAFSNQSTDFGFVAYAPLSDTLFLGNGGAFVSQGTQLGLAVTGLGLLVLAFWAGLAVGRRR</sequence>
<protein>
    <recommendedName>
        <fullName evidence="4">Part of a binding-protein-dependent transport system</fullName>
    </recommendedName>
</protein>
<name>A0ABW8N1K4_9MICC</name>
<keyword evidence="1" id="KW-0472">Membrane</keyword>
<evidence type="ECO:0000313" key="2">
    <source>
        <dbReference type="EMBL" id="MFK4637890.1"/>
    </source>
</evidence>
<accession>A0ABW8N1K4</accession>
<dbReference type="RefSeq" id="WP_404593633.1">
    <property type="nucleotide sequence ID" value="NZ_JBIYEW010000003.1"/>
</dbReference>
<feature type="transmembrane region" description="Helical" evidence="1">
    <location>
        <begin position="74"/>
        <end position="94"/>
    </location>
</feature>